<feature type="transmembrane region" description="Helical" evidence="1">
    <location>
        <begin position="68"/>
        <end position="101"/>
    </location>
</feature>
<name>A0A813LUT5_POLGL</name>
<accession>A0A813LUT5</accession>
<evidence type="ECO:0000256" key="1">
    <source>
        <dbReference type="SAM" id="Phobius"/>
    </source>
</evidence>
<organism evidence="3 4">
    <name type="scientific">Polarella glacialis</name>
    <name type="common">Dinoflagellate</name>
    <dbReference type="NCBI Taxonomy" id="89957"/>
    <lineage>
        <taxon>Eukaryota</taxon>
        <taxon>Sar</taxon>
        <taxon>Alveolata</taxon>
        <taxon>Dinophyceae</taxon>
        <taxon>Suessiales</taxon>
        <taxon>Suessiaceae</taxon>
        <taxon>Polarella</taxon>
    </lineage>
</organism>
<keyword evidence="2" id="KW-0732">Signal</keyword>
<sequence>MLLMLLLFLKAFGYCRRPLCGAGLKVKDLTFHAKHIWIRVFGLDMDRSSKWKATALDPSEGVGGLFSVLLMLLLLLLFWLLFLFFFCSFLLLCLFLFLFLFWF</sequence>
<dbReference type="EMBL" id="CAJNNW010037473">
    <property type="protein sequence ID" value="CAE8742083.1"/>
    <property type="molecule type" value="Genomic_DNA"/>
</dbReference>
<feature type="signal peptide" evidence="2">
    <location>
        <begin position="1"/>
        <end position="15"/>
    </location>
</feature>
<keyword evidence="1" id="KW-0472">Membrane</keyword>
<feature type="chain" id="PRO_5032727616" evidence="2">
    <location>
        <begin position="16"/>
        <end position="103"/>
    </location>
</feature>
<proteinExistence type="predicted"/>
<reference evidence="3" key="1">
    <citation type="submission" date="2021-02" db="EMBL/GenBank/DDBJ databases">
        <authorList>
            <person name="Dougan E. K."/>
            <person name="Rhodes N."/>
            <person name="Thang M."/>
            <person name="Chan C."/>
        </authorList>
    </citation>
    <scope>NUCLEOTIDE SEQUENCE</scope>
</reference>
<evidence type="ECO:0000256" key="2">
    <source>
        <dbReference type="SAM" id="SignalP"/>
    </source>
</evidence>
<dbReference type="AlphaFoldDB" id="A0A813LUT5"/>
<evidence type="ECO:0000313" key="4">
    <source>
        <dbReference type="Proteomes" id="UP000626109"/>
    </source>
</evidence>
<gene>
    <name evidence="3" type="ORF">PGLA2088_LOCUS50802</name>
</gene>
<keyword evidence="1" id="KW-1133">Transmembrane helix</keyword>
<dbReference type="Proteomes" id="UP000626109">
    <property type="component" value="Unassembled WGS sequence"/>
</dbReference>
<keyword evidence="1" id="KW-0812">Transmembrane</keyword>
<evidence type="ECO:0000313" key="3">
    <source>
        <dbReference type="EMBL" id="CAE8742083.1"/>
    </source>
</evidence>
<comment type="caution">
    <text evidence="3">The sequence shown here is derived from an EMBL/GenBank/DDBJ whole genome shotgun (WGS) entry which is preliminary data.</text>
</comment>
<protein>
    <submittedName>
        <fullName evidence="3">Uncharacterized protein</fullName>
    </submittedName>
</protein>